<gene>
    <name evidence="1" type="ORF">H9L24_22140</name>
</gene>
<organism evidence="1 2">
    <name type="scientific">Paenacidovorax monticola</name>
    <dbReference type="NCBI Taxonomy" id="1926868"/>
    <lineage>
        <taxon>Bacteria</taxon>
        <taxon>Pseudomonadati</taxon>
        <taxon>Pseudomonadota</taxon>
        <taxon>Betaproteobacteria</taxon>
        <taxon>Burkholderiales</taxon>
        <taxon>Comamonadaceae</taxon>
        <taxon>Paenacidovorax</taxon>
    </lineage>
</organism>
<evidence type="ECO:0000313" key="2">
    <source>
        <dbReference type="Proteomes" id="UP000516057"/>
    </source>
</evidence>
<accession>A0A7H0HFY4</accession>
<dbReference type="RefSeq" id="WP_187736433.1">
    <property type="nucleotide sequence ID" value="NZ_CP060790.1"/>
</dbReference>
<dbReference type="EMBL" id="CP060790">
    <property type="protein sequence ID" value="QNP59450.1"/>
    <property type="molecule type" value="Genomic_DNA"/>
</dbReference>
<dbReference type="Proteomes" id="UP000516057">
    <property type="component" value="Chromosome"/>
</dbReference>
<dbReference type="AlphaFoldDB" id="A0A7H0HFY4"/>
<reference evidence="1 2" key="1">
    <citation type="submission" date="2020-08" db="EMBL/GenBank/DDBJ databases">
        <title>Genome sequence of Acidovorax monticola KACC 19171T.</title>
        <authorList>
            <person name="Hyun D.-W."/>
            <person name="Bae J.-W."/>
        </authorList>
    </citation>
    <scope>NUCLEOTIDE SEQUENCE [LARGE SCALE GENOMIC DNA]</scope>
    <source>
        <strain evidence="1 2">KACC 19171</strain>
    </source>
</reference>
<name>A0A7H0HFY4_9BURK</name>
<protein>
    <submittedName>
        <fullName evidence="1">Uncharacterized protein</fullName>
    </submittedName>
</protein>
<keyword evidence="2" id="KW-1185">Reference proteome</keyword>
<evidence type="ECO:0000313" key="1">
    <source>
        <dbReference type="EMBL" id="QNP59450.1"/>
    </source>
</evidence>
<sequence>MPITFSFDVETNSVKDPNDRTRVQMAFLRLGWEHVGGSSWRYPAIDADHHSEDWFNHVVPALMYFRSMAEHAGWVVTRYSLDAHSAAVFRGGAPALGAPIKSSAALEMYAPGQKDGQADKLSEARLRKFIEDSATALD</sequence>
<dbReference type="KEGG" id="amon:H9L24_22140"/>
<proteinExistence type="predicted"/>